<feature type="binding site" evidence="3">
    <location>
        <position position="127"/>
    </location>
    <ligand>
        <name>a divalent metal cation</name>
        <dbReference type="ChEBI" id="CHEBI:60240"/>
        <label>2</label>
    </ligand>
</feature>
<dbReference type="Proteomes" id="UP000231567">
    <property type="component" value="Unassembled WGS sequence"/>
</dbReference>
<evidence type="ECO:0000256" key="2">
    <source>
        <dbReference type="ARBA" id="ARBA00022801"/>
    </source>
</evidence>
<name>A0A2G9YQ33_9BACT</name>
<feature type="binding site" evidence="3">
    <location>
        <position position="7"/>
    </location>
    <ligand>
        <name>a divalent metal cation</name>
        <dbReference type="ChEBI" id="CHEBI:60240"/>
        <label>1</label>
    </ligand>
</feature>
<dbReference type="FunFam" id="3.20.20.140:FF:000005">
    <property type="entry name" value="TatD family hydrolase"/>
    <property type="match status" value="1"/>
</dbReference>
<accession>A0A2G9YQ33</accession>
<dbReference type="GO" id="GO:0005829">
    <property type="term" value="C:cytosol"/>
    <property type="evidence" value="ECO:0007669"/>
    <property type="project" value="TreeGrafter"/>
</dbReference>
<gene>
    <name evidence="4" type="ORF">COX39_03255</name>
</gene>
<dbReference type="InterPro" id="IPR018228">
    <property type="entry name" value="DNase_TatD-rel_CS"/>
</dbReference>
<dbReference type="CDD" id="cd01310">
    <property type="entry name" value="TatD_DNAse"/>
    <property type="match status" value="1"/>
</dbReference>
<evidence type="ECO:0000256" key="1">
    <source>
        <dbReference type="ARBA" id="ARBA00022723"/>
    </source>
</evidence>
<evidence type="ECO:0000313" key="4">
    <source>
        <dbReference type="EMBL" id="PIP21350.1"/>
    </source>
</evidence>
<dbReference type="AlphaFoldDB" id="A0A2G9YQ33"/>
<comment type="caution">
    <text evidence="4">The sequence shown here is derived from an EMBL/GenBank/DDBJ whole genome shotgun (WGS) entry which is preliminary data.</text>
</comment>
<dbReference type="PROSITE" id="PS01091">
    <property type="entry name" value="TATD_3"/>
    <property type="match status" value="1"/>
</dbReference>
<reference evidence="4 5" key="1">
    <citation type="submission" date="2017-09" db="EMBL/GenBank/DDBJ databases">
        <title>Depth-based differentiation of microbial function through sediment-hosted aquifers and enrichment of novel symbionts in the deep terrestrial subsurface.</title>
        <authorList>
            <person name="Probst A.J."/>
            <person name="Ladd B."/>
            <person name="Jarett J.K."/>
            <person name="Geller-Mcgrath D.E."/>
            <person name="Sieber C.M."/>
            <person name="Emerson J.B."/>
            <person name="Anantharaman K."/>
            <person name="Thomas B.C."/>
            <person name="Malmstrom R."/>
            <person name="Stieglmeier M."/>
            <person name="Klingl A."/>
            <person name="Woyke T."/>
            <person name="Ryan C.M."/>
            <person name="Banfield J.F."/>
        </authorList>
    </citation>
    <scope>NUCLEOTIDE SEQUENCE [LARGE SCALE GENOMIC DNA]</scope>
    <source>
        <strain evidence="4">CG23_combo_of_CG06-09_8_20_14_all_40_13</strain>
    </source>
</reference>
<dbReference type="NCBIfam" id="TIGR00010">
    <property type="entry name" value="YchF/TatD family DNA exonuclease"/>
    <property type="match status" value="1"/>
</dbReference>
<dbReference type="InterPro" id="IPR015991">
    <property type="entry name" value="TatD/YcfH-like"/>
</dbReference>
<dbReference type="SUPFAM" id="SSF51556">
    <property type="entry name" value="Metallo-dependent hydrolases"/>
    <property type="match status" value="1"/>
</dbReference>
<dbReference type="EMBL" id="PCRM01000044">
    <property type="protein sequence ID" value="PIP21350.1"/>
    <property type="molecule type" value="Genomic_DNA"/>
</dbReference>
<dbReference type="PANTHER" id="PTHR46124:SF2">
    <property type="entry name" value="D-AMINOACYL-TRNA DEACYLASE"/>
    <property type="match status" value="1"/>
</dbReference>
<dbReference type="PANTHER" id="PTHR46124">
    <property type="entry name" value="D-AMINOACYL-TRNA DEACYLASE"/>
    <property type="match status" value="1"/>
</dbReference>
<feature type="binding site" evidence="3">
    <location>
        <position position="201"/>
    </location>
    <ligand>
        <name>a divalent metal cation</name>
        <dbReference type="ChEBI" id="CHEBI:60240"/>
        <label>1</label>
    </ligand>
</feature>
<evidence type="ECO:0000256" key="3">
    <source>
        <dbReference type="PIRSR" id="PIRSR005902-1"/>
    </source>
</evidence>
<dbReference type="Pfam" id="PF01026">
    <property type="entry name" value="TatD_DNase"/>
    <property type="match status" value="1"/>
</dbReference>
<feature type="binding site" evidence="3">
    <location>
        <position position="5"/>
    </location>
    <ligand>
        <name>a divalent metal cation</name>
        <dbReference type="ChEBI" id="CHEBI:60240"/>
        <label>1</label>
    </ligand>
</feature>
<feature type="binding site" evidence="3">
    <location>
        <position position="91"/>
    </location>
    <ligand>
        <name>a divalent metal cation</name>
        <dbReference type="ChEBI" id="CHEBI:60240"/>
        <label>1</label>
    </ligand>
</feature>
<dbReference type="InterPro" id="IPR001130">
    <property type="entry name" value="TatD-like"/>
</dbReference>
<proteinExistence type="predicted"/>
<evidence type="ECO:0000313" key="5">
    <source>
        <dbReference type="Proteomes" id="UP000231567"/>
    </source>
</evidence>
<dbReference type="GO" id="GO:0016788">
    <property type="term" value="F:hydrolase activity, acting on ester bonds"/>
    <property type="evidence" value="ECO:0007669"/>
    <property type="project" value="InterPro"/>
</dbReference>
<feature type="binding site" evidence="3">
    <location>
        <position position="151"/>
    </location>
    <ligand>
        <name>a divalent metal cation</name>
        <dbReference type="ChEBI" id="CHEBI:60240"/>
        <label>2</label>
    </ligand>
</feature>
<dbReference type="InterPro" id="IPR032466">
    <property type="entry name" value="Metal_Hydrolase"/>
</dbReference>
<sequence length="259" mass="28934">MIDTHAHLNFQAFESDYGKVIDRAFKSGITAIINVGSNLETSLKAVQISQAYNKGIFAAVGLHPIHVKDESFDESQFLSLAKANKVVAIGETGLDYYHDKSNAGQQKSVLKKSLQLATKVDKPVILHSRLAGEEILDILKEFNFTGQGVMHCFSEDWQIAKKFLALGLYLSFTGIITFKNNHMVQDVIKKMPLNRLMIETDSPYLSPEPYRGERNEPKNVIEVAKKIAEIKNIPLEKIASITSQNAISFFNLTNFLQAC</sequence>
<keyword evidence="1 3" id="KW-0479">Metal-binding</keyword>
<dbReference type="PROSITE" id="PS01137">
    <property type="entry name" value="TATD_1"/>
    <property type="match status" value="1"/>
</dbReference>
<dbReference type="GO" id="GO:0004536">
    <property type="term" value="F:DNA nuclease activity"/>
    <property type="evidence" value="ECO:0007669"/>
    <property type="project" value="InterPro"/>
</dbReference>
<dbReference type="GO" id="GO:0046872">
    <property type="term" value="F:metal ion binding"/>
    <property type="evidence" value="ECO:0007669"/>
    <property type="project" value="UniProtKB-KW"/>
</dbReference>
<dbReference type="Gene3D" id="3.20.20.140">
    <property type="entry name" value="Metal-dependent hydrolases"/>
    <property type="match status" value="1"/>
</dbReference>
<dbReference type="PIRSF" id="PIRSF005902">
    <property type="entry name" value="DNase_TatD"/>
    <property type="match status" value="1"/>
</dbReference>
<keyword evidence="2 4" id="KW-0378">Hydrolase</keyword>
<protein>
    <submittedName>
        <fullName evidence="4">Hydrolase TatD</fullName>
    </submittedName>
</protein>
<dbReference type="PROSITE" id="PS01090">
    <property type="entry name" value="TATD_2"/>
    <property type="match status" value="1"/>
</dbReference>
<organism evidence="4 5">
    <name type="scientific">Candidatus Nealsonbacteria bacterium CG23_combo_of_CG06-09_8_20_14_all_40_13</name>
    <dbReference type="NCBI Taxonomy" id="1974724"/>
    <lineage>
        <taxon>Bacteria</taxon>
        <taxon>Candidatus Nealsoniibacteriota</taxon>
    </lineage>
</organism>